<dbReference type="Pfam" id="PF00534">
    <property type="entry name" value="Glycos_transf_1"/>
    <property type="match status" value="1"/>
</dbReference>
<dbReference type="InterPro" id="IPR001296">
    <property type="entry name" value="Glyco_trans_1"/>
</dbReference>
<dbReference type="PANTHER" id="PTHR45947">
    <property type="entry name" value="SULFOQUINOVOSYL TRANSFERASE SQD2"/>
    <property type="match status" value="1"/>
</dbReference>
<evidence type="ECO:0000313" key="3">
    <source>
        <dbReference type="EMBL" id="WOK06358.1"/>
    </source>
</evidence>
<evidence type="ECO:0000313" key="4">
    <source>
        <dbReference type="Proteomes" id="UP001302349"/>
    </source>
</evidence>
<proteinExistence type="predicted"/>
<feature type="domain" description="Glycosyl transferase family 1" evidence="1">
    <location>
        <begin position="199"/>
        <end position="363"/>
    </location>
</feature>
<evidence type="ECO:0000259" key="1">
    <source>
        <dbReference type="Pfam" id="PF00534"/>
    </source>
</evidence>
<reference evidence="3 4" key="1">
    <citation type="journal article" date="2023" name="Microbiol. Resour. Announc.">
        <title>Complete Genome Sequence of Imperialibacter roseus strain P4T.</title>
        <authorList>
            <person name="Tizabi D.R."/>
            <person name="Bachvaroff T."/>
            <person name="Hill R.T."/>
        </authorList>
    </citation>
    <scope>NUCLEOTIDE SEQUENCE [LARGE SCALE GENOMIC DNA]</scope>
    <source>
        <strain evidence="3 4">P4T</strain>
    </source>
</reference>
<protein>
    <submittedName>
        <fullName evidence="3">Glycosyltransferase family 4 protein</fullName>
    </submittedName>
</protein>
<dbReference type="SUPFAM" id="SSF53756">
    <property type="entry name" value="UDP-Glycosyltransferase/glycogen phosphorylase"/>
    <property type="match status" value="1"/>
</dbReference>
<dbReference type="Proteomes" id="UP001302349">
    <property type="component" value="Chromosome"/>
</dbReference>
<accession>A0ABZ0IMU6</accession>
<dbReference type="RefSeq" id="WP_317489082.1">
    <property type="nucleotide sequence ID" value="NZ_CP136051.1"/>
</dbReference>
<feature type="domain" description="Glycosyltransferase subfamily 4-like N-terminal" evidence="2">
    <location>
        <begin position="16"/>
        <end position="179"/>
    </location>
</feature>
<dbReference type="Gene3D" id="3.40.50.2000">
    <property type="entry name" value="Glycogen Phosphorylase B"/>
    <property type="match status" value="2"/>
</dbReference>
<gene>
    <name evidence="3" type="ORF">RT717_25105</name>
</gene>
<keyword evidence="4" id="KW-1185">Reference proteome</keyword>
<dbReference type="InterPro" id="IPR050194">
    <property type="entry name" value="Glycosyltransferase_grp1"/>
</dbReference>
<organism evidence="3 4">
    <name type="scientific">Imperialibacter roseus</name>
    <dbReference type="NCBI Taxonomy" id="1324217"/>
    <lineage>
        <taxon>Bacteria</taxon>
        <taxon>Pseudomonadati</taxon>
        <taxon>Bacteroidota</taxon>
        <taxon>Cytophagia</taxon>
        <taxon>Cytophagales</taxon>
        <taxon>Flammeovirgaceae</taxon>
        <taxon>Imperialibacter</taxon>
    </lineage>
</organism>
<dbReference type="Pfam" id="PF13579">
    <property type="entry name" value="Glyco_trans_4_4"/>
    <property type="match status" value="1"/>
</dbReference>
<dbReference type="PANTHER" id="PTHR45947:SF3">
    <property type="entry name" value="SULFOQUINOVOSYL TRANSFERASE SQD2"/>
    <property type="match status" value="1"/>
</dbReference>
<evidence type="ECO:0000259" key="2">
    <source>
        <dbReference type="Pfam" id="PF13579"/>
    </source>
</evidence>
<dbReference type="CDD" id="cd03794">
    <property type="entry name" value="GT4_WbuB-like"/>
    <property type="match status" value="1"/>
</dbReference>
<sequence length="386" mass="43496">MRVILLHQYYKTPEEGGGIRSWYLCRALTEAGHEVEVVTAWNKKEHKTLLIDGYPVHYLSVHYSNDLGFFRRIRSFTAFFIAAYKKVNSLSRPDFIYAISTPLSIGGLAKWIRWRKSIPYFFEVGDLWPDVPAQMGYLRNPLLIRILKSLELSIYKSAKGIVAMSPAMVDYFNDLGYGSKTTCVTNFSDLSLSSTPSHEREPTDRFTVAYVGTLGKANHLSYLIDLAEEAQKRGLKNFRCILMGEGAEEPLLKKMIAEKGLSNVSLLPHSSKEAAISVLKSASMAYLSFGPYDKLWTGSPNKYFDALAIGKPILCNFGGWIGDEITDKKCGVVYSPFNPQSFFDKHWPSLQTEDILESMGQNALTLAKGSYTLAKQIPKWLTFLCR</sequence>
<dbReference type="EMBL" id="CP136051">
    <property type="protein sequence ID" value="WOK06358.1"/>
    <property type="molecule type" value="Genomic_DNA"/>
</dbReference>
<name>A0ABZ0IMU6_9BACT</name>
<dbReference type="InterPro" id="IPR028098">
    <property type="entry name" value="Glyco_trans_4-like_N"/>
</dbReference>